<sequence>MRPPILNRGLMFVALLLCSLTSHGPYVVMAGILLLCACCLSDPDVREALFSPRYVVFLSLSAAIITACYLWYLAVPHANTAYDLEKSANNNYLFFLLALMFLATFTALIEKRLDEITGLLSALLNLHCGVLFFQTATLLVTGQYIDFIKPITGEASRYLIDASMNPIFPFRPTGLYVEPSTYGAAVAAMSVGYILLSRARGRTPSLLPIALTVIAMLITQSTAAIVQAVVLIAAVMMTHADRTKASIAIAVFAIAAPSLVAAYFHSFLLKFNADSGLRFELISYIFQARHGWDYVFGYGPFSLEYDLYDLSKPRGNLGPAVASLNDAGLLNFFVVQFGVAGLAIPAAIFLRIRKDVGTLLFFGLLMTSKLSYTAPVLYLGLLPLILRLRPLPGVAARPKGADAIDVGRFEKASRAQLPLLEKSRARST</sequence>
<proteinExistence type="predicted"/>
<dbReference type="KEGG" id="tvl:FAZ95_12960"/>
<reference evidence="2 3" key="1">
    <citation type="submission" date="2019-05" db="EMBL/GenBank/DDBJ databases">
        <title>Burkholderia sp. DHOD12, isolated from subtropical forest soil.</title>
        <authorList>
            <person name="Gao Z.-H."/>
            <person name="Qiu L.-H."/>
        </authorList>
    </citation>
    <scope>NUCLEOTIDE SEQUENCE [LARGE SCALE GENOMIC DNA]</scope>
    <source>
        <strain evidence="2 3">DHOD12</strain>
    </source>
</reference>
<feature type="transmembrane region" description="Helical" evidence="1">
    <location>
        <begin position="247"/>
        <end position="269"/>
    </location>
</feature>
<gene>
    <name evidence="2" type="ORF">FAZ95_12960</name>
</gene>
<feature type="transmembrane region" description="Helical" evidence="1">
    <location>
        <begin position="92"/>
        <end position="109"/>
    </location>
</feature>
<keyword evidence="3" id="KW-1185">Reference proteome</keyword>
<dbReference type="OrthoDB" id="5829096at2"/>
<evidence type="ECO:0000313" key="2">
    <source>
        <dbReference type="EMBL" id="QCP50011.1"/>
    </source>
</evidence>
<organism evidence="2 3">
    <name type="scientific">Trinickia violacea</name>
    <dbReference type="NCBI Taxonomy" id="2571746"/>
    <lineage>
        <taxon>Bacteria</taxon>
        <taxon>Pseudomonadati</taxon>
        <taxon>Pseudomonadota</taxon>
        <taxon>Betaproteobacteria</taxon>
        <taxon>Burkholderiales</taxon>
        <taxon>Burkholderiaceae</taxon>
        <taxon>Trinickia</taxon>
    </lineage>
</organism>
<dbReference type="EMBL" id="CP040077">
    <property type="protein sequence ID" value="QCP50011.1"/>
    <property type="molecule type" value="Genomic_DNA"/>
</dbReference>
<feature type="transmembrane region" description="Helical" evidence="1">
    <location>
        <begin position="52"/>
        <end position="72"/>
    </location>
</feature>
<protein>
    <recommendedName>
        <fullName evidence="4">O-antigen ligase family protein</fullName>
    </recommendedName>
</protein>
<accession>A0A4P8IPI1</accession>
<evidence type="ECO:0008006" key="4">
    <source>
        <dbReference type="Google" id="ProtNLM"/>
    </source>
</evidence>
<name>A0A4P8IPI1_9BURK</name>
<keyword evidence="1" id="KW-0472">Membrane</keyword>
<evidence type="ECO:0000256" key="1">
    <source>
        <dbReference type="SAM" id="Phobius"/>
    </source>
</evidence>
<feature type="transmembrane region" description="Helical" evidence="1">
    <location>
        <begin position="208"/>
        <end position="235"/>
    </location>
</feature>
<feature type="transmembrane region" description="Helical" evidence="1">
    <location>
        <begin position="179"/>
        <end position="196"/>
    </location>
</feature>
<feature type="transmembrane region" description="Helical" evidence="1">
    <location>
        <begin position="12"/>
        <end position="40"/>
    </location>
</feature>
<dbReference type="RefSeq" id="WP_137332834.1">
    <property type="nucleotide sequence ID" value="NZ_CP040077.1"/>
</dbReference>
<keyword evidence="1" id="KW-0812">Transmembrane</keyword>
<keyword evidence="1" id="KW-1133">Transmembrane helix</keyword>
<dbReference type="AlphaFoldDB" id="A0A4P8IPI1"/>
<evidence type="ECO:0000313" key="3">
    <source>
        <dbReference type="Proteomes" id="UP000298656"/>
    </source>
</evidence>
<feature type="transmembrane region" description="Helical" evidence="1">
    <location>
        <begin position="116"/>
        <end position="140"/>
    </location>
</feature>
<dbReference type="Proteomes" id="UP000298656">
    <property type="component" value="Chromosome 1"/>
</dbReference>
<feature type="transmembrane region" description="Helical" evidence="1">
    <location>
        <begin position="329"/>
        <end position="350"/>
    </location>
</feature>